<dbReference type="InterPro" id="IPR017884">
    <property type="entry name" value="SANT_dom"/>
</dbReference>
<feature type="compositionally biased region" description="Basic and acidic residues" evidence="2">
    <location>
        <begin position="1160"/>
        <end position="1176"/>
    </location>
</feature>
<dbReference type="PROSITE" id="PS51294">
    <property type="entry name" value="HTH_MYB"/>
    <property type="match status" value="1"/>
</dbReference>
<feature type="region of interest" description="Disordered" evidence="2">
    <location>
        <begin position="1"/>
        <end position="628"/>
    </location>
</feature>
<dbReference type="Gene3D" id="1.10.10.60">
    <property type="entry name" value="Homeodomain-like"/>
    <property type="match status" value="1"/>
</dbReference>
<feature type="compositionally biased region" description="Basic and acidic residues" evidence="2">
    <location>
        <begin position="96"/>
        <end position="108"/>
    </location>
</feature>
<evidence type="ECO:0000259" key="4">
    <source>
        <dbReference type="PROSITE" id="PS51293"/>
    </source>
</evidence>
<feature type="compositionally biased region" description="Polar residues" evidence="2">
    <location>
        <begin position="1200"/>
        <end position="1220"/>
    </location>
</feature>
<sequence>MSHPVSPARAELPYDRSSRAPATTPAPPSSATWDRHSRPVSPTVAYPPPRSASAMGPTYNYRGGGLQHSWEGSEPSTPRDRDTLPPAHYHPPPPADYRERERDWDYRSGHATPHLPPPSPSPVSAWTPNEPPPPHSAWPDARDPRRTPLINSSPSTSADWDRRKTWGDDRAGDLHHPPPHQRGSWERETPRVHSHSDLIDDPRWRQDPRADPYPNSRGPLPPRHEPASSYGGRGSQPLPQSPAFDPAFPPPPPRAGYPPAAWSGPPTSPSVQHSAYERDRPTSRLSQPLGPPPEPLSRRPHGRTSSGTFPIDSGFPVAPPTAPRADRREAHSEYDRRERERDFIREIKREETDEPGEWKPVIPSVSKHSTGSSIAYGGERTVLPPLGPASRPYSRNGYAASPRTSTPSSYTQEAPPARYQLPPLGPQSQDRMETGQRLRDHEAAPFASPSRQSSFSRPAPPSHSLTPDAPSEFHYRESGVSHSPSRVALGSATPSHDTSNVPRTSQNHDQHRDEAMRPPPAVEGAEVIRQHSMPDAMELDASASVPTPRMDPRPENGLGADSRRDLAAPVPMDTREDDMRLPSERAASPEEPARPSGEEEEEEAPRRTRPIRRAGRKHRGRQARRAAENMDIDDDPARQYLAAGLPSAQDSEAITQYLRGNKRFDSDTEMDLIEDVLTENRHLSDTTSSRQPTTADQLVNEIARSAQTEALILDYCDGTRDVIVTQVKRGYDDANAKVRKLRNQYLELNREWEARCAELDREKQVLNSEKQALKTPVPTTPSVDTPSFSANSFFTSGRTTRRTGGLGNLMADAVRSDLEFEQVMASLGNEDLVDPNILSIRNAATIPDMLSVQPRPRPLLDVIYDDTNGVIEYPEQFYDVSTSLGDWTEEEKEVFMEQFAVNGKQFGKIADHLPHKTAEQCVLFYYISKKSLVDYGEVLNSKKYARGRRKVLARRNIAAHLGKQKGNALLTDIRTTAGEATPADSPNGSPKNTDIELGGPVPRRRGRPPAVNGLAERNRPVRGATRGRRGASPESDGETPANVASGEEGSSSENDGEAPSATEGGRRTNKSRRAAAERRDVPTPAPSTPAEKKKESKKGRPSSHWSTLERKVYLEQLALYGKSWYHIAQEVKTKTPAQCRNFYKANEKDMELDKIVEAWEAQNRESESEPERRDKASPSASSTTPEEPASKVSGIEALRNIQNANAAHSKPADTQPSNGIHSLPKRPGSTASGQSGNDNATQSRVFPYNTSSGFAVGQTPNTAFVQQITPYPNGAGSGSWVQRPLAGAPTTYAQPATFLPTPSSNVYAAATSANRVPSGGNLVAPPLVHNAAGSNGHGLPPKPSFSSFDNSQSSQGNQSRAPTSSGTPQRPANGSTPNGASASSTAPPTAGTSLPPKPATYPGNSSGPMQFPPSFQDSSYGSKQAGSAASLSALPPFGSKPNPVNMARPTGSQSSPSAIDAANSMEGLD</sequence>
<feature type="compositionally biased region" description="Polar residues" evidence="2">
    <location>
        <begin position="149"/>
        <end position="158"/>
    </location>
</feature>
<evidence type="ECO:0000256" key="2">
    <source>
        <dbReference type="SAM" id="MobiDB-lite"/>
    </source>
</evidence>
<feature type="compositionally biased region" description="Polar residues" evidence="2">
    <location>
        <begin position="402"/>
        <end position="412"/>
    </location>
</feature>
<dbReference type="GO" id="GO:0000785">
    <property type="term" value="C:chromatin"/>
    <property type="evidence" value="ECO:0007669"/>
    <property type="project" value="TreeGrafter"/>
</dbReference>
<dbReference type="HOGENOM" id="CLU_250298_0_0_1"/>
<dbReference type="Pfam" id="PF00249">
    <property type="entry name" value="Myb_DNA-binding"/>
    <property type="match status" value="2"/>
</dbReference>
<organism evidence="6 7">
    <name type="scientific">Tulasnella calospora MUT 4182</name>
    <dbReference type="NCBI Taxonomy" id="1051891"/>
    <lineage>
        <taxon>Eukaryota</taxon>
        <taxon>Fungi</taxon>
        <taxon>Dikarya</taxon>
        <taxon>Basidiomycota</taxon>
        <taxon>Agaricomycotina</taxon>
        <taxon>Agaricomycetes</taxon>
        <taxon>Cantharellales</taxon>
        <taxon>Tulasnellaceae</taxon>
        <taxon>Tulasnella</taxon>
    </lineage>
</organism>
<feature type="compositionally biased region" description="Basic residues" evidence="2">
    <location>
        <begin position="607"/>
        <end position="624"/>
    </location>
</feature>
<feature type="compositionally biased region" description="Basic and acidic residues" evidence="2">
    <location>
        <begin position="183"/>
        <end position="210"/>
    </location>
</feature>
<dbReference type="STRING" id="1051891.A0A0C3QEW5"/>
<dbReference type="Gene3D" id="1.20.58.1880">
    <property type="match status" value="1"/>
</dbReference>
<feature type="region of interest" description="Disordered" evidence="2">
    <location>
        <begin position="1160"/>
        <end position="1246"/>
    </location>
</feature>
<feature type="compositionally biased region" description="Basic and acidic residues" evidence="2">
    <location>
        <begin position="324"/>
        <end position="351"/>
    </location>
</feature>
<feature type="region of interest" description="Disordered" evidence="2">
    <location>
        <begin position="978"/>
        <end position="1110"/>
    </location>
</feature>
<feature type="compositionally biased region" description="Polar residues" evidence="2">
    <location>
        <begin position="1360"/>
        <end position="1370"/>
    </location>
</feature>
<feature type="domain" description="HTH myb-type" evidence="5">
    <location>
        <begin position="885"/>
        <end position="933"/>
    </location>
</feature>
<dbReference type="OrthoDB" id="10258692at2759"/>
<dbReference type="PANTHER" id="PTHR13992">
    <property type="entry name" value="NUCLEAR RECEPTOR CO-REPRESSOR RELATED NCOR"/>
    <property type="match status" value="1"/>
</dbReference>
<keyword evidence="1" id="KW-0175">Coiled coil</keyword>
<reference evidence="6 7" key="1">
    <citation type="submission" date="2014-04" db="EMBL/GenBank/DDBJ databases">
        <authorList>
            <consortium name="DOE Joint Genome Institute"/>
            <person name="Kuo A."/>
            <person name="Girlanda M."/>
            <person name="Perotto S."/>
            <person name="Kohler A."/>
            <person name="Nagy L.G."/>
            <person name="Floudas D."/>
            <person name="Copeland A."/>
            <person name="Barry K.W."/>
            <person name="Cichocki N."/>
            <person name="Veneault-Fourrey C."/>
            <person name="LaButti K."/>
            <person name="Lindquist E.A."/>
            <person name="Lipzen A."/>
            <person name="Lundell T."/>
            <person name="Morin E."/>
            <person name="Murat C."/>
            <person name="Sun H."/>
            <person name="Tunlid A."/>
            <person name="Henrissat B."/>
            <person name="Grigoriev I.V."/>
            <person name="Hibbett D.S."/>
            <person name="Martin F."/>
            <person name="Nordberg H.P."/>
            <person name="Cantor M.N."/>
            <person name="Hua S.X."/>
        </authorList>
    </citation>
    <scope>NUCLEOTIDE SEQUENCE [LARGE SCALE GENOMIC DNA]</scope>
    <source>
        <strain evidence="6 7">MUT 4182</strain>
    </source>
</reference>
<feature type="domain" description="SANT" evidence="4">
    <location>
        <begin position="1100"/>
        <end position="1151"/>
    </location>
</feature>
<dbReference type="EMBL" id="KN823079">
    <property type="protein sequence ID" value="KIO23664.1"/>
    <property type="molecule type" value="Genomic_DNA"/>
</dbReference>
<feature type="domain" description="SANT" evidence="4">
    <location>
        <begin position="882"/>
        <end position="933"/>
    </location>
</feature>
<dbReference type="Proteomes" id="UP000054248">
    <property type="component" value="Unassembled WGS sequence"/>
</dbReference>
<feature type="compositionally biased region" description="Low complexity" evidence="2">
    <location>
        <begin position="1425"/>
        <end position="1439"/>
    </location>
</feature>
<evidence type="ECO:0000313" key="7">
    <source>
        <dbReference type="Proteomes" id="UP000054248"/>
    </source>
</evidence>
<feature type="compositionally biased region" description="Basic and acidic residues" evidence="2">
    <location>
        <begin position="430"/>
        <end position="443"/>
    </location>
</feature>
<feature type="compositionally biased region" description="Polar residues" evidence="2">
    <location>
        <begin position="492"/>
        <end position="505"/>
    </location>
</feature>
<dbReference type="SUPFAM" id="SSF46689">
    <property type="entry name" value="Homeodomain-like"/>
    <property type="match status" value="2"/>
</dbReference>
<feature type="domain" description="Myb-like" evidence="3">
    <location>
        <begin position="1097"/>
        <end position="1147"/>
    </location>
</feature>
<proteinExistence type="predicted"/>
<accession>A0A0C3QEW5</accession>
<feature type="region of interest" description="Disordered" evidence="2">
    <location>
        <begin position="1315"/>
        <end position="1469"/>
    </location>
</feature>
<feature type="compositionally biased region" description="Basic and acidic residues" evidence="2">
    <location>
        <begin position="506"/>
        <end position="516"/>
    </location>
</feature>
<dbReference type="PANTHER" id="PTHR13992:SF39">
    <property type="entry name" value="SMRTER, ISOFORM G"/>
    <property type="match status" value="1"/>
</dbReference>
<gene>
    <name evidence="6" type="ORF">M407DRAFT_26867</name>
</gene>
<dbReference type="PROSITE" id="PS50090">
    <property type="entry name" value="MYB_LIKE"/>
    <property type="match status" value="1"/>
</dbReference>
<feature type="compositionally biased region" description="Polar residues" evidence="2">
    <location>
        <begin position="1402"/>
        <end position="1424"/>
    </location>
</feature>
<dbReference type="GO" id="GO:0006357">
    <property type="term" value="P:regulation of transcription by RNA polymerase II"/>
    <property type="evidence" value="ECO:0007669"/>
    <property type="project" value="TreeGrafter"/>
</dbReference>
<feature type="compositionally biased region" description="Basic and acidic residues" evidence="2">
    <location>
        <begin position="159"/>
        <end position="176"/>
    </location>
</feature>
<feature type="compositionally biased region" description="Polar residues" evidence="2">
    <location>
        <begin position="1229"/>
        <end position="1246"/>
    </location>
</feature>
<evidence type="ECO:0000259" key="3">
    <source>
        <dbReference type="PROSITE" id="PS50090"/>
    </source>
</evidence>
<dbReference type="SMART" id="SM00717">
    <property type="entry name" value="SANT"/>
    <property type="match status" value="2"/>
</dbReference>
<feature type="compositionally biased region" description="Low complexity" evidence="2">
    <location>
        <begin position="1177"/>
        <end position="1187"/>
    </location>
</feature>
<evidence type="ECO:0000256" key="1">
    <source>
        <dbReference type="SAM" id="Coils"/>
    </source>
</evidence>
<dbReference type="CDD" id="cd00167">
    <property type="entry name" value="SANT"/>
    <property type="match status" value="1"/>
</dbReference>
<dbReference type="InterPro" id="IPR017930">
    <property type="entry name" value="Myb_dom"/>
</dbReference>
<feature type="compositionally biased region" description="Low complexity" evidence="2">
    <location>
        <begin position="1372"/>
        <end position="1394"/>
    </location>
</feature>
<dbReference type="InterPro" id="IPR001005">
    <property type="entry name" value="SANT/Myb"/>
</dbReference>
<dbReference type="InterPro" id="IPR051571">
    <property type="entry name" value="N-CoR_corepressor"/>
</dbReference>
<dbReference type="GO" id="GO:0005654">
    <property type="term" value="C:nucleoplasm"/>
    <property type="evidence" value="ECO:0007669"/>
    <property type="project" value="UniProtKB-ARBA"/>
</dbReference>
<feature type="compositionally biased region" description="Pro residues" evidence="2">
    <location>
        <begin position="247"/>
        <end position="256"/>
    </location>
</feature>
<protein>
    <recommendedName>
        <fullName evidence="8">SANT domain-containing protein</fullName>
    </recommendedName>
</protein>
<feature type="coiled-coil region" evidence="1">
    <location>
        <begin position="724"/>
        <end position="769"/>
    </location>
</feature>
<name>A0A0C3QEW5_9AGAM</name>
<evidence type="ECO:0008006" key="8">
    <source>
        <dbReference type="Google" id="ProtNLM"/>
    </source>
</evidence>
<dbReference type="PROSITE" id="PS51293">
    <property type="entry name" value="SANT"/>
    <property type="match status" value="2"/>
</dbReference>
<dbReference type="GO" id="GO:0032991">
    <property type="term" value="C:protein-containing complex"/>
    <property type="evidence" value="ECO:0007669"/>
    <property type="project" value="UniProtKB-ARBA"/>
</dbReference>
<keyword evidence="7" id="KW-1185">Reference proteome</keyword>
<feature type="compositionally biased region" description="Basic and acidic residues" evidence="2">
    <location>
        <begin position="573"/>
        <end position="597"/>
    </location>
</feature>
<reference evidence="7" key="2">
    <citation type="submission" date="2015-01" db="EMBL/GenBank/DDBJ databases">
        <title>Evolutionary Origins and Diversification of the Mycorrhizal Mutualists.</title>
        <authorList>
            <consortium name="DOE Joint Genome Institute"/>
            <consortium name="Mycorrhizal Genomics Consortium"/>
            <person name="Kohler A."/>
            <person name="Kuo A."/>
            <person name="Nagy L.G."/>
            <person name="Floudas D."/>
            <person name="Copeland A."/>
            <person name="Barry K.W."/>
            <person name="Cichocki N."/>
            <person name="Veneault-Fourrey C."/>
            <person name="LaButti K."/>
            <person name="Lindquist E.A."/>
            <person name="Lipzen A."/>
            <person name="Lundell T."/>
            <person name="Morin E."/>
            <person name="Murat C."/>
            <person name="Riley R."/>
            <person name="Ohm R."/>
            <person name="Sun H."/>
            <person name="Tunlid A."/>
            <person name="Henrissat B."/>
            <person name="Grigoriev I.V."/>
            <person name="Hibbett D.S."/>
            <person name="Martin F."/>
        </authorList>
    </citation>
    <scope>NUCLEOTIDE SEQUENCE [LARGE SCALE GENOMIC DNA]</scope>
    <source>
        <strain evidence="7">MUT 4182</strain>
    </source>
</reference>
<feature type="compositionally biased region" description="Low complexity" evidence="2">
    <location>
        <begin position="1344"/>
        <end position="1359"/>
    </location>
</feature>
<evidence type="ECO:0000259" key="5">
    <source>
        <dbReference type="PROSITE" id="PS51294"/>
    </source>
</evidence>
<dbReference type="InterPro" id="IPR009057">
    <property type="entry name" value="Homeodomain-like_sf"/>
</dbReference>
<evidence type="ECO:0000313" key="6">
    <source>
        <dbReference type="EMBL" id="KIO23664.1"/>
    </source>
</evidence>